<dbReference type="EMBL" id="JAAAMU010000014">
    <property type="protein sequence ID" value="NBC71841.1"/>
    <property type="molecule type" value="Genomic_DNA"/>
</dbReference>
<keyword evidence="5 7" id="KW-1133">Transmembrane helix</keyword>
<evidence type="ECO:0000256" key="7">
    <source>
        <dbReference type="SAM" id="Phobius"/>
    </source>
</evidence>
<name>A0A7X4YUK1_9BACL</name>
<feature type="transmembrane region" description="Helical" evidence="7">
    <location>
        <begin position="115"/>
        <end position="135"/>
    </location>
</feature>
<dbReference type="AlphaFoldDB" id="A0A7X4YUK1"/>
<feature type="transmembrane region" description="Helical" evidence="7">
    <location>
        <begin position="166"/>
        <end position="182"/>
    </location>
</feature>
<keyword evidence="3" id="KW-1003">Cell membrane</keyword>
<dbReference type="PANTHER" id="PTHR43663:SF1">
    <property type="entry name" value="CHROMATE TRANSPORTER"/>
    <property type="match status" value="1"/>
</dbReference>
<dbReference type="InterPro" id="IPR052518">
    <property type="entry name" value="CHR_Transporter"/>
</dbReference>
<keyword evidence="6 7" id="KW-0472">Membrane</keyword>
<keyword evidence="4 7" id="KW-0812">Transmembrane</keyword>
<reference evidence="8 9" key="1">
    <citation type="submission" date="2020-01" db="EMBL/GenBank/DDBJ databases">
        <title>Paenibacillus soybeanensis sp. nov. isolated from the nodules of soybean (Glycine max(L.) Merr).</title>
        <authorList>
            <person name="Wang H."/>
        </authorList>
    </citation>
    <scope>NUCLEOTIDE SEQUENCE [LARGE SCALE GENOMIC DNA]</scope>
    <source>
        <strain evidence="8 9">DSM 23054</strain>
    </source>
</reference>
<dbReference type="GO" id="GO:0015109">
    <property type="term" value="F:chromate transmembrane transporter activity"/>
    <property type="evidence" value="ECO:0007669"/>
    <property type="project" value="InterPro"/>
</dbReference>
<evidence type="ECO:0000256" key="2">
    <source>
        <dbReference type="ARBA" id="ARBA00005262"/>
    </source>
</evidence>
<evidence type="ECO:0000313" key="9">
    <source>
        <dbReference type="Proteomes" id="UP000558113"/>
    </source>
</evidence>
<feature type="transmembrane region" description="Helical" evidence="7">
    <location>
        <begin position="55"/>
        <end position="76"/>
    </location>
</feature>
<accession>A0A7X4YUK1</accession>
<keyword evidence="9" id="KW-1185">Reference proteome</keyword>
<dbReference type="GO" id="GO:0005886">
    <property type="term" value="C:plasma membrane"/>
    <property type="evidence" value="ECO:0007669"/>
    <property type="project" value="UniProtKB-SubCell"/>
</dbReference>
<dbReference type="RefSeq" id="WP_161702206.1">
    <property type="nucleotide sequence ID" value="NZ_JAAAMU010000014.1"/>
</dbReference>
<feature type="transmembrane region" description="Helical" evidence="7">
    <location>
        <begin position="83"/>
        <end position="109"/>
    </location>
</feature>
<dbReference type="Pfam" id="PF02417">
    <property type="entry name" value="Chromate_transp"/>
    <property type="match status" value="1"/>
</dbReference>
<comment type="caution">
    <text evidence="8">The sequence shown here is derived from an EMBL/GenBank/DDBJ whole genome shotgun (WGS) entry which is preliminary data.</text>
</comment>
<evidence type="ECO:0000256" key="6">
    <source>
        <dbReference type="ARBA" id="ARBA00023136"/>
    </source>
</evidence>
<dbReference type="Proteomes" id="UP000558113">
    <property type="component" value="Unassembled WGS sequence"/>
</dbReference>
<evidence type="ECO:0000256" key="1">
    <source>
        <dbReference type="ARBA" id="ARBA00004651"/>
    </source>
</evidence>
<evidence type="ECO:0000256" key="3">
    <source>
        <dbReference type="ARBA" id="ARBA00022475"/>
    </source>
</evidence>
<evidence type="ECO:0000313" key="8">
    <source>
        <dbReference type="EMBL" id="NBC71841.1"/>
    </source>
</evidence>
<dbReference type="PANTHER" id="PTHR43663">
    <property type="entry name" value="CHROMATE TRANSPORT PROTEIN-RELATED"/>
    <property type="match status" value="1"/>
</dbReference>
<evidence type="ECO:0000256" key="5">
    <source>
        <dbReference type="ARBA" id="ARBA00022989"/>
    </source>
</evidence>
<protein>
    <submittedName>
        <fullName evidence="8">Chromate transporter</fullName>
    </submittedName>
</protein>
<evidence type="ECO:0000256" key="4">
    <source>
        <dbReference type="ARBA" id="ARBA00022692"/>
    </source>
</evidence>
<organism evidence="8 9">
    <name type="scientific">Paenibacillus sacheonensis</name>
    <dbReference type="NCBI Taxonomy" id="742054"/>
    <lineage>
        <taxon>Bacteria</taxon>
        <taxon>Bacillati</taxon>
        <taxon>Bacillota</taxon>
        <taxon>Bacilli</taxon>
        <taxon>Bacillales</taxon>
        <taxon>Paenibacillaceae</taxon>
        <taxon>Paenibacillus</taxon>
    </lineage>
</organism>
<comment type="similarity">
    <text evidence="2">Belongs to the chromate ion transporter (CHR) (TC 2.A.51) family.</text>
</comment>
<sequence>MVRMREKVVLFYRLFSVFFRIGPSTFGGGYAMIPIMEKEIIVKRGWLTPEEMGNAISIAGSAPGGVGINAAAFIGYRVAGMPGAVAAVAGMTMPTFIIVCLLSLFYSLFAHQAKLAAALKGIHGAVIALIFIAVFKMAKTALFDRTTKLVAAAALGLLSFTSVNQLAVIIGGIGIGMIAVAVKEKLGIRARTEKESPPRQAQALVYPEYYI</sequence>
<proteinExistence type="inferred from homology"/>
<dbReference type="InterPro" id="IPR003370">
    <property type="entry name" value="Chromate_transpt"/>
</dbReference>
<dbReference type="OrthoDB" id="9027281at2"/>
<gene>
    <name evidence="8" type="ORF">GT003_22830</name>
</gene>
<comment type="subcellular location">
    <subcellularLocation>
        <location evidence="1">Cell membrane</location>
        <topology evidence="1">Multi-pass membrane protein</topology>
    </subcellularLocation>
</comment>